<evidence type="ECO:0000259" key="10">
    <source>
        <dbReference type="PROSITE" id="PS50928"/>
    </source>
</evidence>
<dbReference type="Pfam" id="PF00528">
    <property type="entry name" value="BPD_transp_1"/>
    <property type="match status" value="1"/>
</dbReference>
<name>A0A502D6A1_9MICO</name>
<dbReference type="GO" id="GO:0022857">
    <property type="term" value="F:transmembrane transporter activity"/>
    <property type="evidence" value="ECO:0007669"/>
    <property type="project" value="InterPro"/>
</dbReference>
<feature type="transmembrane region" description="Helical" evidence="9">
    <location>
        <begin position="91"/>
        <end position="110"/>
    </location>
</feature>
<feature type="transmembrane region" description="Helical" evidence="9">
    <location>
        <begin position="144"/>
        <end position="169"/>
    </location>
</feature>
<feature type="transmembrane region" description="Helical" evidence="9">
    <location>
        <begin position="59"/>
        <end position="79"/>
    </location>
</feature>
<dbReference type="PANTHER" id="PTHR30614:SF37">
    <property type="entry name" value="AMINO-ACID ABC TRANSPORTER PERMEASE PROTEIN YHDX-RELATED"/>
    <property type="match status" value="1"/>
</dbReference>
<dbReference type="InterPro" id="IPR043429">
    <property type="entry name" value="ArtM/GltK/GlnP/TcyL/YhdX-like"/>
</dbReference>
<comment type="similarity">
    <text evidence="2">Belongs to the binding-protein-dependent transport system permease family. HisMQ subfamily.</text>
</comment>
<keyword evidence="8 9" id="KW-0472">Membrane</keyword>
<protein>
    <submittedName>
        <fullName evidence="11">Amino acid ABC transporter permease</fullName>
    </submittedName>
</protein>
<dbReference type="GO" id="GO:0006865">
    <property type="term" value="P:amino acid transport"/>
    <property type="evidence" value="ECO:0007669"/>
    <property type="project" value="UniProtKB-KW"/>
</dbReference>
<comment type="subcellular location">
    <subcellularLocation>
        <location evidence="1 9">Cell membrane</location>
        <topology evidence="1 9">Multi-pass membrane protein</topology>
    </subcellularLocation>
</comment>
<dbReference type="NCBIfam" id="TIGR01726">
    <property type="entry name" value="HEQRo_perm_3TM"/>
    <property type="match status" value="1"/>
</dbReference>
<dbReference type="InterPro" id="IPR035906">
    <property type="entry name" value="MetI-like_sf"/>
</dbReference>
<keyword evidence="4" id="KW-1003">Cell membrane</keyword>
<keyword evidence="5 9" id="KW-0812">Transmembrane</keyword>
<dbReference type="InterPro" id="IPR010065">
    <property type="entry name" value="AA_ABC_transptr_permease_3TM"/>
</dbReference>
<evidence type="ECO:0000256" key="8">
    <source>
        <dbReference type="ARBA" id="ARBA00023136"/>
    </source>
</evidence>
<organism evidence="11 12">
    <name type="scientific">Pedococcus bigeumensis</name>
    <dbReference type="NCBI Taxonomy" id="433644"/>
    <lineage>
        <taxon>Bacteria</taxon>
        <taxon>Bacillati</taxon>
        <taxon>Actinomycetota</taxon>
        <taxon>Actinomycetes</taxon>
        <taxon>Micrococcales</taxon>
        <taxon>Intrasporangiaceae</taxon>
        <taxon>Pedococcus</taxon>
    </lineage>
</organism>
<keyword evidence="3 9" id="KW-0813">Transport</keyword>
<dbReference type="PROSITE" id="PS50928">
    <property type="entry name" value="ABC_TM1"/>
    <property type="match status" value="1"/>
</dbReference>
<reference evidence="11 12" key="1">
    <citation type="journal article" date="2019" name="Environ. Microbiol.">
        <title>Species interactions and distinct microbial communities in high Arctic permafrost affected cryosols are associated with the CH4 and CO2 gas fluxes.</title>
        <authorList>
            <person name="Altshuler I."/>
            <person name="Hamel J."/>
            <person name="Turney S."/>
            <person name="Magnuson E."/>
            <person name="Levesque R."/>
            <person name="Greer C."/>
            <person name="Whyte L.G."/>
        </authorList>
    </citation>
    <scope>NUCLEOTIDE SEQUENCE [LARGE SCALE GENOMIC DNA]</scope>
    <source>
        <strain evidence="11 12">S9.3A</strain>
    </source>
</reference>
<dbReference type="AlphaFoldDB" id="A0A502D6A1"/>
<evidence type="ECO:0000256" key="5">
    <source>
        <dbReference type="ARBA" id="ARBA00022692"/>
    </source>
</evidence>
<gene>
    <name evidence="11" type="ORF">EAH86_03940</name>
</gene>
<evidence type="ECO:0000256" key="7">
    <source>
        <dbReference type="ARBA" id="ARBA00022989"/>
    </source>
</evidence>
<keyword evidence="12" id="KW-1185">Reference proteome</keyword>
<evidence type="ECO:0000313" key="12">
    <source>
        <dbReference type="Proteomes" id="UP000317722"/>
    </source>
</evidence>
<feature type="transmembrane region" description="Helical" evidence="9">
    <location>
        <begin position="12"/>
        <end position="38"/>
    </location>
</feature>
<keyword evidence="7 9" id="KW-1133">Transmembrane helix</keyword>
<dbReference type="CDD" id="cd06261">
    <property type="entry name" value="TM_PBP2"/>
    <property type="match status" value="1"/>
</dbReference>
<dbReference type="Proteomes" id="UP000317722">
    <property type="component" value="Unassembled WGS sequence"/>
</dbReference>
<dbReference type="InterPro" id="IPR000515">
    <property type="entry name" value="MetI-like"/>
</dbReference>
<keyword evidence="6" id="KW-0029">Amino-acid transport</keyword>
<feature type="transmembrane region" description="Helical" evidence="9">
    <location>
        <begin position="189"/>
        <end position="211"/>
    </location>
</feature>
<comment type="caution">
    <text evidence="11">The sequence shown here is derived from an EMBL/GenBank/DDBJ whole genome shotgun (WGS) entry which is preliminary data.</text>
</comment>
<sequence>MGNGLTISTLLSAFGSTVLLAALSAIGALVLGTVVAVLRVSPVRVLQLLGTWYVNVFRNTPLTLLMVSSILGATFILGINLDPTSIKGNAFRWAVVMLSVYHGAFVCEALRSGVNTIPDGQAEAARSMGLTFGQSMQHVLLPQAFRGAIAPLGSVLIALIKNTTVAAVIGVSEAANLMQVTIENEGSGLSIFLVFALGFVILTLPLGLWLTSLSRRLAVKR</sequence>
<evidence type="ECO:0000313" key="11">
    <source>
        <dbReference type="EMBL" id="TPG19616.1"/>
    </source>
</evidence>
<dbReference type="PANTHER" id="PTHR30614">
    <property type="entry name" value="MEMBRANE COMPONENT OF AMINO ACID ABC TRANSPORTER"/>
    <property type="match status" value="1"/>
</dbReference>
<feature type="domain" description="ABC transmembrane type-1" evidence="10">
    <location>
        <begin position="14"/>
        <end position="210"/>
    </location>
</feature>
<dbReference type="RefSeq" id="WP_140737266.1">
    <property type="nucleotide sequence ID" value="NZ_RCZM01000001.1"/>
</dbReference>
<evidence type="ECO:0000256" key="9">
    <source>
        <dbReference type="RuleBase" id="RU363032"/>
    </source>
</evidence>
<dbReference type="SUPFAM" id="SSF161098">
    <property type="entry name" value="MetI-like"/>
    <property type="match status" value="1"/>
</dbReference>
<dbReference type="Gene3D" id="1.10.3720.10">
    <property type="entry name" value="MetI-like"/>
    <property type="match status" value="1"/>
</dbReference>
<accession>A0A502D6A1</accession>
<dbReference type="GO" id="GO:0043190">
    <property type="term" value="C:ATP-binding cassette (ABC) transporter complex"/>
    <property type="evidence" value="ECO:0007669"/>
    <property type="project" value="InterPro"/>
</dbReference>
<evidence type="ECO:0000256" key="1">
    <source>
        <dbReference type="ARBA" id="ARBA00004651"/>
    </source>
</evidence>
<evidence type="ECO:0000256" key="2">
    <source>
        <dbReference type="ARBA" id="ARBA00010072"/>
    </source>
</evidence>
<proteinExistence type="inferred from homology"/>
<evidence type="ECO:0000256" key="4">
    <source>
        <dbReference type="ARBA" id="ARBA00022475"/>
    </source>
</evidence>
<evidence type="ECO:0000256" key="3">
    <source>
        <dbReference type="ARBA" id="ARBA00022448"/>
    </source>
</evidence>
<evidence type="ECO:0000256" key="6">
    <source>
        <dbReference type="ARBA" id="ARBA00022970"/>
    </source>
</evidence>
<dbReference type="EMBL" id="RCZM01000001">
    <property type="protein sequence ID" value="TPG19616.1"/>
    <property type="molecule type" value="Genomic_DNA"/>
</dbReference>
<dbReference type="OrthoDB" id="3181282at2"/>